<reference evidence="3 4" key="1">
    <citation type="journal article" date="2015" name="Genome Biol. Evol.">
        <title>Comparative Genomics of a Bacterivorous Green Alga Reveals Evolutionary Causalities and Consequences of Phago-Mixotrophic Mode of Nutrition.</title>
        <authorList>
            <person name="Burns J.A."/>
            <person name="Paasch A."/>
            <person name="Narechania A."/>
            <person name="Kim E."/>
        </authorList>
    </citation>
    <scope>NUCLEOTIDE SEQUENCE [LARGE SCALE GENOMIC DNA]</scope>
    <source>
        <strain evidence="3">PLY_AMNH</strain>
    </source>
</reference>
<feature type="region of interest" description="Disordered" evidence="1">
    <location>
        <begin position="271"/>
        <end position="357"/>
    </location>
</feature>
<dbReference type="EMBL" id="LGRX02033487">
    <property type="protein sequence ID" value="KAK3241068.1"/>
    <property type="molecule type" value="Genomic_DNA"/>
</dbReference>
<name>A0AAE0GVX8_9CHLO</name>
<dbReference type="EMBL" id="LGRX02001940">
    <property type="protein sequence ID" value="KAK3285163.1"/>
    <property type="molecule type" value="Genomic_DNA"/>
</dbReference>
<accession>A0AAE0GVX8</accession>
<evidence type="ECO:0000256" key="1">
    <source>
        <dbReference type="SAM" id="MobiDB-lite"/>
    </source>
</evidence>
<organism evidence="3 4">
    <name type="scientific">Cymbomonas tetramitiformis</name>
    <dbReference type="NCBI Taxonomy" id="36881"/>
    <lineage>
        <taxon>Eukaryota</taxon>
        <taxon>Viridiplantae</taxon>
        <taxon>Chlorophyta</taxon>
        <taxon>Pyramimonadophyceae</taxon>
        <taxon>Pyramimonadales</taxon>
        <taxon>Pyramimonadaceae</taxon>
        <taxon>Cymbomonas</taxon>
    </lineage>
</organism>
<protein>
    <submittedName>
        <fullName evidence="3">Uncharacterized protein</fullName>
    </submittedName>
</protein>
<dbReference type="Proteomes" id="UP001190700">
    <property type="component" value="Unassembled WGS sequence"/>
</dbReference>
<evidence type="ECO:0000313" key="4">
    <source>
        <dbReference type="Proteomes" id="UP001190700"/>
    </source>
</evidence>
<comment type="caution">
    <text evidence="3">The sequence shown here is derived from an EMBL/GenBank/DDBJ whole genome shotgun (WGS) entry which is preliminary data.</text>
</comment>
<evidence type="ECO:0000313" key="3">
    <source>
        <dbReference type="EMBL" id="KAK3285163.1"/>
    </source>
</evidence>
<reference evidence="3" key="2">
    <citation type="submission" date="2023-06" db="EMBL/GenBank/DDBJ databases">
        <title>Long-read-based genome assembly of the green algal bacterivore Cymbomonas tetramitiformis.</title>
        <authorList>
            <person name="Gyaltshen Y."/>
            <person name="Rozenberg A."/>
            <person name="Paasch A."/>
            <person name="Burns J.A."/>
            <person name="Warring S."/>
            <person name="Larson R."/>
            <person name="Maurer-Alcala X."/>
            <person name="Dacks J."/>
            <person name="Kim E."/>
        </authorList>
    </citation>
    <scope>NUCLEOTIDE SEQUENCE</scope>
    <source>
        <strain evidence="3">PLY_AMNH</strain>
    </source>
</reference>
<proteinExistence type="predicted"/>
<keyword evidence="4" id="KW-1185">Reference proteome</keyword>
<sequence length="641" mass="71132">MLRLQYLFQEQEYRFKAGITQLLQRRDEQFDGRLAEVNGQLLQLRDEQLDGRLAEVNGQLLQLRDKQWEGRLAEVTESVPELKQVAEKFDRLAGAVENAMAKRDEIASTIADGFSRQSDKLETHLKDTTAKFEQIATENTSWATSNAAFLSMIDLHKIATQDTFEKIETKLDRIVSSQTAAKADFQNTENAISGKIRDLTTRIENVGQLDQPQNADAKCCEELSRQLDEKFTQFDDKLKDHSAVLFQCMQDNIQVVSEKLETLLMTYEENSSQHSAYSADGGDGDVEQKKGHVGQQVSRINNLTNKASSDVNMTPSPPPPPPSSSPPPGSAPPSSSPSGSAPTPPSPAFDSSEHAEQDRFRKILRTWWDETTAGSAVQESFLSIEKMQTELAAIKKAVVAGETQSAVDLKELAASVEDLTEENKKTTTAIQTELLPALDAKVRQASTSTIDRMRDEFAGMKTAMETGNTRSANIFNELIASVHDSSDSNKKTANDLRAEISSALDTKQAWTEAHFATALQEAVEQIDKKTNARIDELANVIARSQNGIDDSLREYSSNTATRVEAAVKSEVAVLLRELRDEIKQTMQEDRTSIRKMAERISEIDENLRTNVDVIRILNSAIPDASSLSQPRLRAGGKRSYF</sequence>
<evidence type="ECO:0000313" key="2">
    <source>
        <dbReference type="EMBL" id="KAK3241068.1"/>
    </source>
</evidence>
<feature type="compositionally biased region" description="Pro residues" evidence="1">
    <location>
        <begin position="315"/>
        <end position="335"/>
    </location>
</feature>
<feature type="compositionally biased region" description="Polar residues" evidence="1">
    <location>
        <begin position="295"/>
        <end position="313"/>
    </location>
</feature>
<dbReference type="AlphaFoldDB" id="A0AAE0GVX8"/>
<gene>
    <name evidence="2" type="ORF">CYMTET_49159</name>
    <name evidence="3" type="ORF">CYMTET_7219</name>
</gene>